<dbReference type="CDD" id="cd14014">
    <property type="entry name" value="STKc_PknB_like"/>
    <property type="match status" value="1"/>
</dbReference>
<dbReference type="RefSeq" id="WP_179767050.1">
    <property type="nucleotide sequence ID" value="NZ_JACCFO010000001.1"/>
</dbReference>
<dbReference type="Gene3D" id="3.30.200.20">
    <property type="entry name" value="Phosphorylase Kinase, domain 1"/>
    <property type="match status" value="1"/>
</dbReference>
<dbReference type="GO" id="GO:0005524">
    <property type="term" value="F:ATP binding"/>
    <property type="evidence" value="ECO:0007669"/>
    <property type="project" value="UniProtKB-UniRule"/>
</dbReference>
<dbReference type="PANTHER" id="PTHR43289">
    <property type="entry name" value="MITOGEN-ACTIVATED PROTEIN KINASE KINASE KINASE 20-RELATED"/>
    <property type="match status" value="1"/>
</dbReference>
<reference evidence="10 11" key="1">
    <citation type="submission" date="2020-07" db="EMBL/GenBank/DDBJ databases">
        <title>Sequencing the genomes of 1000 actinobacteria strains.</title>
        <authorList>
            <person name="Klenk H.-P."/>
        </authorList>
    </citation>
    <scope>NUCLEOTIDE SEQUENCE [LARGE SCALE GENOMIC DNA]</scope>
    <source>
        <strain evidence="10 11">DSM 45927</strain>
    </source>
</reference>
<dbReference type="SUPFAM" id="SSF56112">
    <property type="entry name" value="Protein kinase-like (PK-like)"/>
    <property type="match status" value="1"/>
</dbReference>
<feature type="region of interest" description="Disordered" evidence="8">
    <location>
        <begin position="269"/>
        <end position="311"/>
    </location>
</feature>
<keyword evidence="11" id="KW-1185">Reference proteome</keyword>
<dbReference type="EC" id="2.7.11.1" evidence="1"/>
<evidence type="ECO:0000256" key="7">
    <source>
        <dbReference type="PROSITE-ProRule" id="PRU10141"/>
    </source>
</evidence>
<dbReference type="PANTHER" id="PTHR43289:SF6">
    <property type="entry name" value="SERINE_THREONINE-PROTEIN KINASE NEKL-3"/>
    <property type="match status" value="1"/>
</dbReference>
<dbReference type="PROSITE" id="PS00108">
    <property type="entry name" value="PROTEIN_KINASE_ST"/>
    <property type="match status" value="1"/>
</dbReference>
<dbReference type="SMART" id="SM00220">
    <property type="entry name" value="S_TKc"/>
    <property type="match status" value="1"/>
</dbReference>
<sequence length="525" mass="55594">MASHVLADRYRLLEPIGHGGMGTVWRAEDELLHRHVAIKEVRVAPDLDPDKRDELIARTMREARICAGLSTHPGIVTIHDVVREGGRPWIVMELVSGRGLDQVVAEEGPLSPRRTAEIGRQIFAALDSAHRAGVVHRDVKPANVMLLPDGRAMLSDFGIAVSDSEDKLTLTGRLPGSPGYVAPERLRHNMMSPAADVWSLGATLYFAVEGRSAFERPTNAGRLTAALESPPDPPRRAGPLRPVLNGMLQPDPEHRLGGDALDSALAGVVSGAGPEDATPTQLDVSGALPQAPAPDRAPRPLGSAPLGHSTPMSVAGLAPARLDRRGWTRVLASLLLGLITLIAAPLLVEYLSSVLIDDDPAPSPSAESTAADHANALKEAPPLPEGFVEHTGGGFRVAAPGDWSAAQEADGLRISAPDSSQDLLLSRVDLAGATPVEHLRSLEAEYAAKPGFRSITLEEVDHPAGEAARWTFESAESGVPRMCSGLLVADGQGGAAMVVYSADPDRWEQEAQTRQAALDSLRRAA</sequence>
<keyword evidence="6 7" id="KW-0067">ATP-binding</keyword>
<dbReference type="AlphaFoldDB" id="A0A853BM19"/>
<feature type="binding site" evidence="7">
    <location>
        <position position="39"/>
    </location>
    <ligand>
        <name>ATP</name>
        <dbReference type="ChEBI" id="CHEBI:30616"/>
    </ligand>
</feature>
<dbReference type="Pfam" id="PF00069">
    <property type="entry name" value="Pkinase"/>
    <property type="match status" value="1"/>
</dbReference>
<proteinExistence type="predicted"/>
<dbReference type="InterPro" id="IPR008271">
    <property type="entry name" value="Ser/Thr_kinase_AS"/>
</dbReference>
<keyword evidence="5" id="KW-0418">Kinase</keyword>
<evidence type="ECO:0000256" key="3">
    <source>
        <dbReference type="ARBA" id="ARBA00022679"/>
    </source>
</evidence>
<dbReference type="PROSITE" id="PS00107">
    <property type="entry name" value="PROTEIN_KINASE_ATP"/>
    <property type="match status" value="1"/>
</dbReference>
<feature type="domain" description="Protein kinase" evidence="9">
    <location>
        <begin position="10"/>
        <end position="265"/>
    </location>
</feature>
<comment type="caution">
    <text evidence="10">The sequence shown here is derived from an EMBL/GenBank/DDBJ whole genome shotgun (WGS) entry which is preliminary data.</text>
</comment>
<evidence type="ECO:0000313" key="11">
    <source>
        <dbReference type="Proteomes" id="UP000575985"/>
    </source>
</evidence>
<evidence type="ECO:0000256" key="4">
    <source>
        <dbReference type="ARBA" id="ARBA00022741"/>
    </source>
</evidence>
<evidence type="ECO:0000256" key="6">
    <source>
        <dbReference type="ARBA" id="ARBA00022840"/>
    </source>
</evidence>
<evidence type="ECO:0000259" key="9">
    <source>
        <dbReference type="PROSITE" id="PS50011"/>
    </source>
</evidence>
<dbReference type="Gene3D" id="1.10.510.10">
    <property type="entry name" value="Transferase(Phosphotransferase) domain 1"/>
    <property type="match status" value="1"/>
</dbReference>
<dbReference type="InterPro" id="IPR011009">
    <property type="entry name" value="Kinase-like_dom_sf"/>
</dbReference>
<evidence type="ECO:0000256" key="8">
    <source>
        <dbReference type="SAM" id="MobiDB-lite"/>
    </source>
</evidence>
<evidence type="ECO:0000256" key="5">
    <source>
        <dbReference type="ARBA" id="ARBA00022777"/>
    </source>
</evidence>
<protein>
    <recommendedName>
        <fullName evidence="1">non-specific serine/threonine protein kinase</fullName>
        <ecNumber evidence="1">2.7.11.1</ecNumber>
    </recommendedName>
</protein>
<evidence type="ECO:0000313" key="10">
    <source>
        <dbReference type="EMBL" id="NYI95552.1"/>
    </source>
</evidence>
<evidence type="ECO:0000256" key="2">
    <source>
        <dbReference type="ARBA" id="ARBA00022527"/>
    </source>
</evidence>
<name>A0A853BM19_9ACTN</name>
<evidence type="ECO:0000256" key="1">
    <source>
        <dbReference type="ARBA" id="ARBA00012513"/>
    </source>
</evidence>
<dbReference type="GO" id="GO:0004674">
    <property type="term" value="F:protein serine/threonine kinase activity"/>
    <property type="evidence" value="ECO:0007669"/>
    <property type="project" value="UniProtKB-KW"/>
</dbReference>
<accession>A0A853BM19</accession>
<keyword evidence="4 7" id="KW-0547">Nucleotide-binding</keyword>
<keyword evidence="2" id="KW-0723">Serine/threonine-protein kinase</keyword>
<gene>
    <name evidence="10" type="ORF">HNR12_001829</name>
</gene>
<keyword evidence="3 10" id="KW-0808">Transferase</keyword>
<dbReference type="EMBL" id="JACCFO010000001">
    <property type="protein sequence ID" value="NYI95552.1"/>
    <property type="molecule type" value="Genomic_DNA"/>
</dbReference>
<dbReference type="PROSITE" id="PS50011">
    <property type="entry name" value="PROTEIN_KINASE_DOM"/>
    <property type="match status" value="1"/>
</dbReference>
<dbReference type="Proteomes" id="UP000575985">
    <property type="component" value="Unassembled WGS sequence"/>
</dbReference>
<organism evidence="10 11">
    <name type="scientific">Streptomonospora nanhaiensis</name>
    <dbReference type="NCBI Taxonomy" id="1323731"/>
    <lineage>
        <taxon>Bacteria</taxon>
        <taxon>Bacillati</taxon>
        <taxon>Actinomycetota</taxon>
        <taxon>Actinomycetes</taxon>
        <taxon>Streptosporangiales</taxon>
        <taxon>Nocardiopsidaceae</taxon>
        <taxon>Streptomonospora</taxon>
    </lineage>
</organism>
<dbReference type="InterPro" id="IPR000719">
    <property type="entry name" value="Prot_kinase_dom"/>
</dbReference>
<dbReference type="InterPro" id="IPR017441">
    <property type="entry name" value="Protein_kinase_ATP_BS"/>
</dbReference>